<evidence type="ECO:0000256" key="8">
    <source>
        <dbReference type="ARBA" id="ARBA00023136"/>
    </source>
</evidence>
<evidence type="ECO:0000256" key="10">
    <source>
        <dbReference type="RuleBase" id="RU000488"/>
    </source>
</evidence>
<evidence type="ECO:0000256" key="7">
    <source>
        <dbReference type="ARBA" id="ARBA00023128"/>
    </source>
</evidence>
<accession>A0A168T4M9</accession>
<keyword evidence="5" id="KW-0677">Repeat</keyword>
<evidence type="ECO:0000256" key="5">
    <source>
        <dbReference type="ARBA" id="ARBA00022737"/>
    </source>
</evidence>
<evidence type="ECO:0000313" key="12">
    <source>
        <dbReference type="EMBL" id="SAM09458.1"/>
    </source>
</evidence>
<evidence type="ECO:0000313" key="13">
    <source>
        <dbReference type="Proteomes" id="UP000078561"/>
    </source>
</evidence>
<keyword evidence="6 11" id="KW-1133">Transmembrane helix</keyword>
<evidence type="ECO:0000256" key="3">
    <source>
        <dbReference type="ARBA" id="ARBA00022448"/>
    </source>
</evidence>
<evidence type="ECO:0000256" key="11">
    <source>
        <dbReference type="SAM" id="Phobius"/>
    </source>
</evidence>
<gene>
    <name evidence="12" type="primary">ABSGL_15134.1 scaffold 15162</name>
</gene>
<dbReference type="Gene3D" id="1.50.40.10">
    <property type="entry name" value="Mitochondrial carrier domain"/>
    <property type="match status" value="2"/>
</dbReference>
<dbReference type="Proteomes" id="UP000078561">
    <property type="component" value="Unassembled WGS sequence"/>
</dbReference>
<evidence type="ECO:0000256" key="1">
    <source>
        <dbReference type="ARBA" id="ARBA00004225"/>
    </source>
</evidence>
<dbReference type="AlphaFoldDB" id="A0A168T4M9"/>
<evidence type="ECO:0000256" key="4">
    <source>
        <dbReference type="ARBA" id="ARBA00022692"/>
    </source>
</evidence>
<dbReference type="SUPFAM" id="SSF103506">
    <property type="entry name" value="Mitochondrial carrier"/>
    <property type="match status" value="1"/>
</dbReference>
<name>A0A168T4M9_ABSGL</name>
<dbReference type="OMA" id="GWGCTFP"/>
<evidence type="ECO:0000256" key="6">
    <source>
        <dbReference type="ARBA" id="ARBA00022989"/>
    </source>
</evidence>
<evidence type="ECO:0008006" key="14">
    <source>
        <dbReference type="Google" id="ProtNLM"/>
    </source>
</evidence>
<keyword evidence="3 10" id="KW-0813">Transport</keyword>
<dbReference type="InterPro" id="IPR023395">
    <property type="entry name" value="MCP_dom_sf"/>
</dbReference>
<sequence>MLDIDEIPAEHVRTETIPSFFSGLVGGLAGLVVGHPFVKVRLQSRELASRYKGTWHCFVTIIKQEKFLGLYKGMASPAAGVAGVNALVFGSHSYFMALQARTQRNPTDQNSPPPLRHTFFAGLGAGLITSLVTCPMELAKVQLQNQTSDAIKGPVDCLAKLYAQGGLRMCFTGLSATALRELSFGPYFLVIQSEPNRYKNTLDCFKQCYQEEGWRVFTRGLSPTIVRAFPSNAATFMAYTWAMNALTTPSKGQHTLRETVTL</sequence>
<dbReference type="InParanoid" id="A0A168T4M9"/>
<comment type="similarity">
    <text evidence="2 10">Belongs to the mitochondrial carrier (TC 2.A.29) family.</text>
</comment>
<dbReference type="OrthoDB" id="14252at2759"/>
<keyword evidence="7" id="KW-0496">Mitochondrion</keyword>
<feature type="repeat" description="Solcar" evidence="9">
    <location>
        <begin position="113"/>
        <end position="245"/>
    </location>
</feature>
<proteinExistence type="inferred from homology"/>
<dbReference type="InterPro" id="IPR018108">
    <property type="entry name" value="MCP_transmembrane"/>
</dbReference>
<reference evidence="12" key="1">
    <citation type="submission" date="2016-04" db="EMBL/GenBank/DDBJ databases">
        <authorList>
            <person name="Evans L.H."/>
            <person name="Alamgir A."/>
            <person name="Owens N."/>
            <person name="Weber N.D."/>
            <person name="Virtaneva K."/>
            <person name="Barbian K."/>
            <person name="Babar A."/>
            <person name="Rosenke K."/>
        </authorList>
    </citation>
    <scope>NUCLEOTIDE SEQUENCE [LARGE SCALE GENOMIC DNA]</scope>
    <source>
        <strain evidence="12">CBS 101.48</strain>
    </source>
</reference>
<dbReference type="PANTHER" id="PTHR45624:SF10">
    <property type="entry name" value="SLC (SOLUTE CARRIER) HOMOLOG"/>
    <property type="match status" value="1"/>
</dbReference>
<feature type="transmembrane region" description="Helical" evidence="11">
    <location>
        <begin position="20"/>
        <end position="38"/>
    </location>
</feature>
<evidence type="ECO:0000256" key="9">
    <source>
        <dbReference type="PROSITE-ProRule" id="PRU00282"/>
    </source>
</evidence>
<dbReference type="PANTHER" id="PTHR45624">
    <property type="entry name" value="MITOCHONDRIAL BASIC AMINO ACIDS TRANSPORTER-RELATED"/>
    <property type="match status" value="1"/>
</dbReference>
<dbReference type="InterPro" id="IPR050567">
    <property type="entry name" value="Mitochondrial_Carrier"/>
</dbReference>
<feature type="repeat" description="Solcar" evidence="9">
    <location>
        <begin position="17"/>
        <end position="98"/>
    </location>
</feature>
<dbReference type="EMBL" id="LT555008">
    <property type="protein sequence ID" value="SAM09458.1"/>
    <property type="molecule type" value="Genomic_DNA"/>
</dbReference>
<dbReference type="Pfam" id="PF00153">
    <property type="entry name" value="Mito_carr"/>
    <property type="match status" value="3"/>
</dbReference>
<dbReference type="PROSITE" id="PS50920">
    <property type="entry name" value="SOLCAR"/>
    <property type="match status" value="2"/>
</dbReference>
<keyword evidence="8 9" id="KW-0472">Membrane</keyword>
<keyword evidence="13" id="KW-1185">Reference proteome</keyword>
<protein>
    <recommendedName>
        <fullName evidence="14">Mitochondrial carrier protein</fullName>
    </recommendedName>
</protein>
<evidence type="ECO:0000256" key="2">
    <source>
        <dbReference type="ARBA" id="ARBA00006375"/>
    </source>
</evidence>
<comment type="subcellular location">
    <subcellularLocation>
        <location evidence="1">Mitochondrion membrane</location>
        <topology evidence="1">Multi-pass membrane protein</topology>
    </subcellularLocation>
</comment>
<dbReference type="GO" id="GO:0031966">
    <property type="term" value="C:mitochondrial membrane"/>
    <property type="evidence" value="ECO:0007669"/>
    <property type="project" value="UniProtKB-SubCell"/>
</dbReference>
<organism evidence="12">
    <name type="scientific">Absidia glauca</name>
    <name type="common">Pin mould</name>
    <dbReference type="NCBI Taxonomy" id="4829"/>
    <lineage>
        <taxon>Eukaryota</taxon>
        <taxon>Fungi</taxon>
        <taxon>Fungi incertae sedis</taxon>
        <taxon>Mucoromycota</taxon>
        <taxon>Mucoromycotina</taxon>
        <taxon>Mucoromycetes</taxon>
        <taxon>Mucorales</taxon>
        <taxon>Cunninghamellaceae</taxon>
        <taxon>Absidia</taxon>
    </lineage>
</organism>
<keyword evidence="4 9" id="KW-0812">Transmembrane</keyword>
<dbReference type="GO" id="GO:0022857">
    <property type="term" value="F:transmembrane transporter activity"/>
    <property type="evidence" value="ECO:0007669"/>
    <property type="project" value="TreeGrafter"/>
</dbReference>